<evidence type="ECO:0000256" key="3">
    <source>
        <dbReference type="ARBA" id="ARBA00022908"/>
    </source>
</evidence>
<sequence>MQVIPIRRCNIMAKLKKRKDGRYQRRVTLSSGKTRVVYGRTQAALDAAVRAVLADDSAGLDVGDRTTVGEWAKIWLQTYKADLRHATVQMYRNAYNNHVRQVLGGMELRDVRPVHIRSVMSEVAGMSESLQNKVLLTMRQIFATAIDNGLLLRNPCDKIKITPHAKPRRKEYLTAAECDTLMEAVSEPRARAFVALCLYCGLRREEALGLKWTDLGADRLVVSRAMTFGSNQQLPVEELKNTASCRMLPMPDKLRQVLATTPRLAEYVVPAANGGDMTLSAFRRLWTSHVRRQVGFELHPHMLRHTYATMLYRAGVDLRTAQQLLGHANIQMTARIYTHLEAEDSLKVQDRINLYLSGTPTATATG</sequence>
<dbReference type="EMBL" id="DWYG01000190">
    <property type="protein sequence ID" value="HJB43116.1"/>
    <property type="molecule type" value="Genomic_DNA"/>
</dbReference>
<dbReference type="InterPro" id="IPR004107">
    <property type="entry name" value="Integrase_SAM-like_N"/>
</dbReference>
<dbReference type="InterPro" id="IPR044068">
    <property type="entry name" value="CB"/>
</dbReference>
<dbReference type="Gene3D" id="1.10.443.10">
    <property type="entry name" value="Intergrase catalytic core"/>
    <property type="match status" value="1"/>
</dbReference>
<name>A0A9D2S4L9_9FIRM</name>
<dbReference type="InterPro" id="IPR002104">
    <property type="entry name" value="Integrase_catalytic"/>
</dbReference>
<keyword evidence="5" id="KW-0233">DNA recombination</keyword>
<dbReference type="PROSITE" id="PS51900">
    <property type="entry name" value="CB"/>
    <property type="match status" value="1"/>
</dbReference>
<evidence type="ECO:0000256" key="2">
    <source>
        <dbReference type="ARBA" id="ARBA00008857"/>
    </source>
</evidence>
<feature type="domain" description="Core-binding (CB)" evidence="8">
    <location>
        <begin position="66"/>
        <end position="146"/>
    </location>
</feature>
<evidence type="ECO:0000313" key="9">
    <source>
        <dbReference type="EMBL" id="HJB43116.1"/>
    </source>
</evidence>
<evidence type="ECO:0000259" key="7">
    <source>
        <dbReference type="PROSITE" id="PS51898"/>
    </source>
</evidence>
<dbReference type="PROSITE" id="PS51898">
    <property type="entry name" value="TYR_RECOMBINASE"/>
    <property type="match status" value="1"/>
</dbReference>
<proteinExistence type="inferred from homology"/>
<dbReference type="Pfam" id="PF00589">
    <property type="entry name" value="Phage_integrase"/>
    <property type="match status" value="1"/>
</dbReference>
<keyword evidence="3" id="KW-0229">DNA integration</keyword>
<keyword evidence="4 6" id="KW-0238">DNA-binding</keyword>
<reference evidence="9" key="1">
    <citation type="journal article" date="2021" name="PeerJ">
        <title>Extensive microbial diversity within the chicken gut microbiome revealed by metagenomics and culture.</title>
        <authorList>
            <person name="Gilroy R."/>
            <person name="Ravi A."/>
            <person name="Getino M."/>
            <person name="Pursley I."/>
            <person name="Horton D.L."/>
            <person name="Alikhan N.F."/>
            <person name="Baker D."/>
            <person name="Gharbi K."/>
            <person name="Hall N."/>
            <person name="Watson M."/>
            <person name="Adriaenssens E.M."/>
            <person name="Foster-Nyarko E."/>
            <person name="Jarju S."/>
            <person name="Secka A."/>
            <person name="Antonio M."/>
            <person name="Oren A."/>
            <person name="Chaudhuri R.R."/>
            <person name="La Ragione R."/>
            <person name="Hildebrand F."/>
            <person name="Pallen M.J."/>
        </authorList>
    </citation>
    <scope>NUCLEOTIDE SEQUENCE</scope>
    <source>
        <strain evidence="9">ChiBcec8-13705</strain>
    </source>
</reference>
<evidence type="ECO:0000256" key="5">
    <source>
        <dbReference type="ARBA" id="ARBA00023172"/>
    </source>
</evidence>
<evidence type="ECO:0000259" key="8">
    <source>
        <dbReference type="PROSITE" id="PS51900"/>
    </source>
</evidence>
<feature type="domain" description="Tyr recombinase" evidence="7">
    <location>
        <begin position="168"/>
        <end position="351"/>
    </location>
</feature>
<organism evidence="9 10">
    <name type="scientific">Candidatus Gemmiger avicola</name>
    <dbReference type="NCBI Taxonomy" id="2838605"/>
    <lineage>
        <taxon>Bacteria</taxon>
        <taxon>Bacillati</taxon>
        <taxon>Bacillota</taxon>
        <taxon>Clostridia</taxon>
        <taxon>Eubacteriales</taxon>
        <taxon>Gemmiger</taxon>
    </lineage>
</organism>
<evidence type="ECO:0000256" key="4">
    <source>
        <dbReference type="ARBA" id="ARBA00023125"/>
    </source>
</evidence>
<dbReference type="InterPro" id="IPR050090">
    <property type="entry name" value="Tyrosine_recombinase_XerCD"/>
</dbReference>
<dbReference type="InterPro" id="IPR010998">
    <property type="entry name" value="Integrase_recombinase_N"/>
</dbReference>
<dbReference type="CDD" id="cd01189">
    <property type="entry name" value="INT_ICEBs1_C_like"/>
    <property type="match status" value="1"/>
</dbReference>
<evidence type="ECO:0000313" key="10">
    <source>
        <dbReference type="Proteomes" id="UP000886803"/>
    </source>
</evidence>
<dbReference type="GO" id="GO:0006310">
    <property type="term" value="P:DNA recombination"/>
    <property type="evidence" value="ECO:0007669"/>
    <property type="project" value="UniProtKB-KW"/>
</dbReference>
<dbReference type="InterPro" id="IPR011010">
    <property type="entry name" value="DNA_brk_join_enz"/>
</dbReference>
<accession>A0A9D2S4L9</accession>
<protein>
    <submittedName>
        <fullName evidence="9">Site-specific integrase</fullName>
    </submittedName>
</protein>
<dbReference type="InterPro" id="IPR013762">
    <property type="entry name" value="Integrase-like_cat_sf"/>
</dbReference>
<comment type="function">
    <text evidence="1">Site-specific tyrosine recombinase, which acts by catalyzing the cutting and rejoining of the recombining DNA molecules.</text>
</comment>
<dbReference type="Gene3D" id="1.10.150.130">
    <property type="match status" value="1"/>
</dbReference>
<dbReference type="GO" id="GO:0015074">
    <property type="term" value="P:DNA integration"/>
    <property type="evidence" value="ECO:0007669"/>
    <property type="project" value="UniProtKB-KW"/>
</dbReference>
<dbReference type="GO" id="GO:0003677">
    <property type="term" value="F:DNA binding"/>
    <property type="evidence" value="ECO:0007669"/>
    <property type="project" value="UniProtKB-UniRule"/>
</dbReference>
<dbReference type="PANTHER" id="PTHR30349:SF64">
    <property type="entry name" value="PROPHAGE INTEGRASE INTD-RELATED"/>
    <property type="match status" value="1"/>
</dbReference>
<dbReference type="PANTHER" id="PTHR30349">
    <property type="entry name" value="PHAGE INTEGRASE-RELATED"/>
    <property type="match status" value="1"/>
</dbReference>
<evidence type="ECO:0000256" key="1">
    <source>
        <dbReference type="ARBA" id="ARBA00003283"/>
    </source>
</evidence>
<comment type="similarity">
    <text evidence="2">Belongs to the 'phage' integrase family.</text>
</comment>
<evidence type="ECO:0000256" key="6">
    <source>
        <dbReference type="PROSITE-ProRule" id="PRU01248"/>
    </source>
</evidence>
<dbReference type="SUPFAM" id="SSF56349">
    <property type="entry name" value="DNA breaking-rejoining enzymes"/>
    <property type="match status" value="1"/>
</dbReference>
<dbReference type="Proteomes" id="UP000886803">
    <property type="component" value="Unassembled WGS sequence"/>
</dbReference>
<dbReference type="Pfam" id="PF14659">
    <property type="entry name" value="Phage_int_SAM_3"/>
    <property type="match status" value="1"/>
</dbReference>
<gene>
    <name evidence="9" type="ORF">H9945_11535</name>
</gene>
<comment type="caution">
    <text evidence="9">The sequence shown here is derived from an EMBL/GenBank/DDBJ whole genome shotgun (WGS) entry which is preliminary data.</text>
</comment>
<reference evidence="9" key="2">
    <citation type="submission" date="2021-04" db="EMBL/GenBank/DDBJ databases">
        <authorList>
            <person name="Gilroy R."/>
        </authorList>
    </citation>
    <scope>NUCLEOTIDE SEQUENCE</scope>
    <source>
        <strain evidence="9">ChiBcec8-13705</strain>
    </source>
</reference>
<dbReference type="AlphaFoldDB" id="A0A9D2S4L9"/>